<dbReference type="STRING" id="47427.A0A2H3DH17"/>
<gene>
    <name evidence="3" type="ORF">ARMGADRAFT_1164645</name>
</gene>
<evidence type="ECO:0000313" key="3">
    <source>
        <dbReference type="EMBL" id="PBK94531.1"/>
    </source>
</evidence>
<organism evidence="3 4">
    <name type="scientific">Armillaria gallica</name>
    <name type="common">Bulbous honey fungus</name>
    <name type="synonym">Armillaria bulbosa</name>
    <dbReference type="NCBI Taxonomy" id="47427"/>
    <lineage>
        <taxon>Eukaryota</taxon>
        <taxon>Fungi</taxon>
        <taxon>Dikarya</taxon>
        <taxon>Basidiomycota</taxon>
        <taxon>Agaricomycotina</taxon>
        <taxon>Agaricomycetes</taxon>
        <taxon>Agaricomycetidae</taxon>
        <taxon>Agaricales</taxon>
        <taxon>Marasmiineae</taxon>
        <taxon>Physalacriaceae</taxon>
        <taxon>Armillaria</taxon>
    </lineage>
</organism>
<evidence type="ECO:0000259" key="2">
    <source>
        <dbReference type="Pfam" id="PF00171"/>
    </source>
</evidence>
<keyword evidence="4" id="KW-1185">Reference proteome</keyword>
<dbReference type="PANTHER" id="PTHR11699">
    <property type="entry name" value="ALDEHYDE DEHYDROGENASE-RELATED"/>
    <property type="match status" value="1"/>
</dbReference>
<name>A0A2H3DH17_ARMGA</name>
<accession>A0A2H3DH17</accession>
<dbReference type="OrthoDB" id="310895at2759"/>
<feature type="domain" description="Aldehyde dehydrogenase" evidence="2">
    <location>
        <begin position="120"/>
        <end position="207"/>
    </location>
</feature>
<proteinExistence type="inferred from homology"/>
<dbReference type="InParanoid" id="A0A2H3DH17"/>
<dbReference type="InterPro" id="IPR015590">
    <property type="entry name" value="Aldehyde_DH_dom"/>
</dbReference>
<dbReference type="OMA" id="HSAREDG"/>
<dbReference type="AlphaFoldDB" id="A0A2H3DH17"/>
<dbReference type="Proteomes" id="UP000217790">
    <property type="component" value="Unassembled WGS sequence"/>
</dbReference>
<dbReference type="EMBL" id="KZ293654">
    <property type="protein sequence ID" value="PBK94531.1"/>
    <property type="molecule type" value="Genomic_DNA"/>
</dbReference>
<feature type="domain" description="Aldehyde dehydrogenase" evidence="2">
    <location>
        <begin position="32"/>
        <end position="106"/>
    </location>
</feature>
<comment type="similarity">
    <text evidence="1">Belongs to the aldehyde dehydrogenase family.</text>
</comment>
<evidence type="ECO:0000256" key="1">
    <source>
        <dbReference type="ARBA" id="ARBA00009986"/>
    </source>
</evidence>
<dbReference type="InterPro" id="IPR016161">
    <property type="entry name" value="Ald_DH/histidinol_DH"/>
</dbReference>
<dbReference type="Gene3D" id="3.40.309.10">
    <property type="entry name" value="Aldehyde Dehydrogenase, Chain A, domain 2"/>
    <property type="match status" value="1"/>
</dbReference>
<dbReference type="SUPFAM" id="SSF53720">
    <property type="entry name" value="ALDH-like"/>
    <property type="match status" value="1"/>
</dbReference>
<dbReference type="GO" id="GO:0016620">
    <property type="term" value="F:oxidoreductase activity, acting on the aldehyde or oxo group of donors, NAD or NADP as acceptor"/>
    <property type="evidence" value="ECO:0007669"/>
    <property type="project" value="InterPro"/>
</dbReference>
<protein>
    <submittedName>
        <fullName evidence="3">ALDH-like protein</fullName>
    </submittedName>
</protein>
<dbReference type="Pfam" id="PF00171">
    <property type="entry name" value="Aldedh"/>
    <property type="match status" value="2"/>
</dbReference>
<reference evidence="4" key="1">
    <citation type="journal article" date="2017" name="Nat. Ecol. Evol.">
        <title>Genome expansion and lineage-specific genetic innovations in the forest pathogenic fungi Armillaria.</title>
        <authorList>
            <person name="Sipos G."/>
            <person name="Prasanna A.N."/>
            <person name="Walter M.C."/>
            <person name="O'Connor E."/>
            <person name="Balint B."/>
            <person name="Krizsan K."/>
            <person name="Kiss B."/>
            <person name="Hess J."/>
            <person name="Varga T."/>
            <person name="Slot J."/>
            <person name="Riley R."/>
            <person name="Boka B."/>
            <person name="Rigling D."/>
            <person name="Barry K."/>
            <person name="Lee J."/>
            <person name="Mihaltcheva S."/>
            <person name="LaButti K."/>
            <person name="Lipzen A."/>
            <person name="Waldron R."/>
            <person name="Moloney N.M."/>
            <person name="Sperisen C."/>
            <person name="Kredics L."/>
            <person name="Vagvoelgyi C."/>
            <person name="Patrignani A."/>
            <person name="Fitzpatrick D."/>
            <person name="Nagy I."/>
            <person name="Doyle S."/>
            <person name="Anderson J.B."/>
            <person name="Grigoriev I.V."/>
            <person name="Gueldener U."/>
            <person name="Muensterkoetter M."/>
            <person name="Nagy L.G."/>
        </authorList>
    </citation>
    <scope>NUCLEOTIDE SEQUENCE [LARGE SCALE GENOMIC DNA]</scope>
    <source>
        <strain evidence="4">Ar21-2</strain>
    </source>
</reference>
<sequence length="220" mass="24203">MTSQIFTYNFDTPTFKGTTNIDGWYARRLILTILEPSEITPLTAQRFCDFIIEAGFPPDVVNIINGYGHTVGQVISEHPDNSKVAFTGSTLVGKKIQEASAKSNLKAGMDLKSYRYNSTCRVMSYLHSAREDGAQFHVGGEKHENAKKGYFIQPTVFTGENSMRSVQEEIFRPVAALIKFKTEEEAIALANDSSYGLVAAVFSESSSTGDTRVGGWSCLC</sequence>
<dbReference type="InterPro" id="IPR016163">
    <property type="entry name" value="Ald_DH_C"/>
</dbReference>
<dbReference type="Gene3D" id="3.40.605.10">
    <property type="entry name" value="Aldehyde Dehydrogenase, Chain A, domain 1"/>
    <property type="match status" value="1"/>
</dbReference>
<dbReference type="InterPro" id="IPR016162">
    <property type="entry name" value="Ald_DH_N"/>
</dbReference>
<evidence type="ECO:0000313" key="4">
    <source>
        <dbReference type="Proteomes" id="UP000217790"/>
    </source>
</evidence>